<keyword evidence="3 5" id="KW-1133">Transmembrane helix</keyword>
<evidence type="ECO:0000313" key="8">
    <source>
        <dbReference type="Proteomes" id="UP000070444"/>
    </source>
</evidence>
<dbReference type="AlphaFoldDB" id="A0A137P5R9"/>
<dbReference type="Pfam" id="PF13886">
    <property type="entry name" value="TM7S3_TM198"/>
    <property type="match status" value="1"/>
</dbReference>
<feature type="transmembrane region" description="Helical" evidence="5">
    <location>
        <begin position="54"/>
        <end position="76"/>
    </location>
</feature>
<keyword evidence="2 5" id="KW-0812">Transmembrane</keyword>
<evidence type="ECO:0000256" key="4">
    <source>
        <dbReference type="ARBA" id="ARBA00023136"/>
    </source>
</evidence>
<accession>A0A137P5R9</accession>
<proteinExistence type="predicted"/>
<keyword evidence="4 5" id="KW-0472">Membrane</keyword>
<evidence type="ECO:0000256" key="2">
    <source>
        <dbReference type="ARBA" id="ARBA00022692"/>
    </source>
</evidence>
<dbReference type="Proteomes" id="UP000070444">
    <property type="component" value="Unassembled WGS sequence"/>
</dbReference>
<evidence type="ECO:0000313" key="7">
    <source>
        <dbReference type="EMBL" id="KXN70347.1"/>
    </source>
</evidence>
<feature type="transmembrane region" description="Helical" evidence="5">
    <location>
        <begin position="108"/>
        <end position="130"/>
    </location>
</feature>
<evidence type="ECO:0000259" key="6">
    <source>
        <dbReference type="Pfam" id="PF13886"/>
    </source>
</evidence>
<dbReference type="InterPro" id="IPR025256">
    <property type="entry name" value="TM7S3/TM198-like_dom"/>
</dbReference>
<evidence type="ECO:0000256" key="3">
    <source>
        <dbReference type="ARBA" id="ARBA00022989"/>
    </source>
</evidence>
<comment type="subcellular location">
    <subcellularLocation>
        <location evidence="1">Membrane</location>
        <topology evidence="1">Multi-pass membrane protein</topology>
    </subcellularLocation>
</comment>
<keyword evidence="8" id="KW-1185">Reference proteome</keyword>
<organism evidence="7 8">
    <name type="scientific">Conidiobolus coronatus (strain ATCC 28846 / CBS 209.66 / NRRL 28638)</name>
    <name type="common">Delacroixia coronata</name>
    <dbReference type="NCBI Taxonomy" id="796925"/>
    <lineage>
        <taxon>Eukaryota</taxon>
        <taxon>Fungi</taxon>
        <taxon>Fungi incertae sedis</taxon>
        <taxon>Zoopagomycota</taxon>
        <taxon>Entomophthoromycotina</taxon>
        <taxon>Entomophthoromycetes</taxon>
        <taxon>Entomophthorales</taxon>
        <taxon>Ancylistaceae</taxon>
        <taxon>Conidiobolus</taxon>
    </lineage>
</organism>
<reference evidence="7 8" key="1">
    <citation type="journal article" date="2015" name="Genome Biol. Evol.">
        <title>Phylogenomic analyses indicate that early fungi evolved digesting cell walls of algal ancestors of land plants.</title>
        <authorList>
            <person name="Chang Y."/>
            <person name="Wang S."/>
            <person name="Sekimoto S."/>
            <person name="Aerts A.L."/>
            <person name="Choi C."/>
            <person name="Clum A."/>
            <person name="LaButti K.M."/>
            <person name="Lindquist E.A."/>
            <person name="Yee Ngan C."/>
            <person name="Ohm R.A."/>
            <person name="Salamov A.A."/>
            <person name="Grigoriev I.V."/>
            <person name="Spatafora J.W."/>
            <person name="Berbee M.L."/>
        </authorList>
    </citation>
    <scope>NUCLEOTIDE SEQUENCE [LARGE SCALE GENOMIC DNA]</scope>
    <source>
        <strain evidence="7 8">NRRL 28638</strain>
    </source>
</reference>
<gene>
    <name evidence="7" type="ORF">CONCODRAFT_70745</name>
</gene>
<sequence>MVLKLEIICCIINAEDEKPPKMLNMHRLGFACVIMIAIEILFDKIEEIRMFQIIWVGICAIFFGLIGGLLCCRFYRFGLGIMGLVIGHTIGEVISQAANLEEKWFQALSWSIGIVFAIISAIFVDIMIVIDTSFVGAQLFMLGVDYIVDKGYSYLVQMSVSMKPIECTPTLWAYKNTQYYKINVKK</sequence>
<evidence type="ECO:0000256" key="5">
    <source>
        <dbReference type="SAM" id="Phobius"/>
    </source>
</evidence>
<name>A0A137P5R9_CONC2</name>
<dbReference type="GO" id="GO:0016020">
    <property type="term" value="C:membrane"/>
    <property type="evidence" value="ECO:0007669"/>
    <property type="project" value="UniProtKB-SubCell"/>
</dbReference>
<feature type="domain" description="TM7S3/TM198-like" evidence="6">
    <location>
        <begin position="49"/>
        <end position="157"/>
    </location>
</feature>
<feature type="transmembrane region" description="Helical" evidence="5">
    <location>
        <begin position="25"/>
        <end position="42"/>
    </location>
</feature>
<protein>
    <recommendedName>
        <fullName evidence="6">TM7S3/TM198-like domain-containing protein</fullName>
    </recommendedName>
</protein>
<dbReference type="OrthoDB" id="102260at2759"/>
<evidence type="ECO:0000256" key="1">
    <source>
        <dbReference type="ARBA" id="ARBA00004141"/>
    </source>
</evidence>
<dbReference type="EMBL" id="KQ964505">
    <property type="protein sequence ID" value="KXN70347.1"/>
    <property type="molecule type" value="Genomic_DNA"/>
</dbReference>